<name>A0AA95GYQ6_9GAMM</name>
<dbReference type="NCBIfam" id="TIGR03500">
    <property type="entry name" value="FliO_TIGR"/>
    <property type="match status" value="1"/>
</dbReference>
<dbReference type="PANTHER" id="PTHR38766:SF1">
    <property type="entry name" value="FLAGELLAR PROTEIN FLIO"/>
    <property type="match status" value="1"/>
</dbReference>
<feature type="region of interest" description="Disordered" evidence="8">
    <location>
        <begin position="116"/>
        <end position="135"/>
    </location>
</feature>
<dbReference type="RefSeq" id="WP_280625908.1">
    <property type="nucleotide sequence ID" value="NZ_CP123504.1"/>
</dbReference>
<proteinExistence type="inferred from homology"/>
<protein>
    <recommendedName>
        <fullName evidence="7">Flagellar protein</fullName>
    </recommendedName>
</protein>
<comment type="subcellular location">
    <subcellularLocation>
        <location evidence="7">Cell membrane</location>
    </subcellularLocation>
    <subcellularLocation>
        <location evidence="7">Bacterial flagellum basal body</location>
    </subcellularLocation>
</comment>
<keyword evidence="9" id="KW-0966">Cell projection</keyword>
<feature type="transmembrane region" description="Helical" evidence="7">
    <location>
        <begin position="45"/>
        <end position="63"/>
    </location>
</feature>
<keyword evidence="2 7" id="KW-0812">Transmembrane</keyword>
<evidence type="ECO:0000313" key="10">
    <source>
        <dbReference type="Proteomes" id="UP001177595"/>
    </source>
</evidence>
<evidence type="ECO:0000256" key="7">
    <source>
        <dbReference type="RuleBase" id="RU362064"/>
    </source>
</evidence>
<evidence type="ECO:0000256" key="1">
    <source>
        <dbReference type="ARBA" id="ARBA00022475"/>
    </source>
</evidence>
<sequence length="149" mass="16025">MPAYSSFLIAGAADNAAPVLKGGITTNSPSLLSGSSMLTEMSSSLLLIIGGLLVTLWLVRRFLPKRYLTTRSSAIKVTDNYSLANKAKITIIEVEGQALVLGVTEENITLLHKMPAKTEPNEQQQSTSVPPSFGQFMKTCSVKSRNHDA</sequence>
<evidence type="ECO:0000256" key="3">
    <source>
        <dbReference type="ARBA" id="ARBA00022989"/>
    </source>
</evidence>
<dbReference type="AlphaFoldDB" id="A0AA95GYQ6"/>
<evidence type="ECO:0000256" key="6">
    <source>
        <dbReference type="ARBA" id="ARBA00037937"/>
    </source>
</evidence>
<dbReference type="GO" id="GO:0044781">
    <property type="term" value="P:bacterial-type flagellum organization"/>
    <property type="evidence" value="ECO:0007669"/>
    <property type="project" value="UniProtKB-UniRule"/>
</dbReference>
<accession>A0AA95GYQ6</accession>
<dbReference type="PANTHER" id="PTHR38766">
    <property type="entry name" value="FLAGELLAR PROTEIN FLIO"/>
    <property type="match status" value="1"/>
</dbReference>
<dbReference type="Pfam" id="PF04347">
    <property type="entry name" value="FliO"/>
    <property type="match status" value="1"/>
</dbReference>
<keyword evidence="9" id="KW-0969">Cilium</keyword>
<evidence type="ECO:0000256" key="2">
    <source>
        <dbReference type="ARBA" id="ARBA00022692"/>
    </source>
</evidence>
<organism evidence="9 10">
    <name type="scientific">Arsenophonus nasoniae</name>
    <name type="common">son-killer infecting Nasonia vitripennis</name>
    <dbReference type="NCBI Taxonomy" id="638"/>
    <lineage>
        <taxon>Bacteria</taxon>
        <taxon>Pseudomonadati</taxon>
        <taxon>Pseudomonadota</taxon>
        <taxon>Gammaproteobacteria</taxon>
        <taxon>Enterobacterales</taxon>
        <taxon>Morganellaceae</taxon>
        <taxon>Arsenophonus</taxon>
    </lineage>
</organism>
<keyword evidence="4 7" id="KW-0472">Membrane</keyword>
<keyword evidence="9" id="KW-0282">Flagellum</keyword>
<dbReference type="InterPro" id="IPR022781">
    <property type="entry name" value="Flagellar_biosynth_FliO"/>
</dbReference>
<dbReference type="GO" id="GO:0005886">
    <property type="term" value="C:plasma membrane"/>
    <property type="evidence" value="ECO:0007669"/>
    <property type="project" value="UniProtKB-SubCell"/>
</dbReference>
<comment type="similarity">
    <text evidence="6 7">Belongs to the FliO/MopB family.</text>
</comment>
<evidence type="ECO:0000256" key="8">
    <source>
        <dbReference type="SAM" id="MobiDB-lite"/>
    </source>
</evidence>
<keyword evidence="1 7" id="KW-1003">Cell membrane</keyword>
<keyword evidence="3 7" id="KW-1133">Transmembrane helix</keyword>
<dbReference type="GO" id="GO:0009425">
    <property type="term" value="C:bacterial-type flagellum basal body"/>
    <property type="evidence" value="ECO:0007669"/>
    <property type="project" value="UniProtKB-SubCell"/>
</dbReference>
<evidence type="ECO:0000256" key="5">
    <source>
        <dbReference type="ARBA" id="ARBA00023143"/>
    </source>
</evidence>
<dbReference type="Proteomes" id="UP001177595">
    <property type="component" value="Chromosome"/>
</dbReference>
<gene>
    <name evidence="9" type="primary">fliO</name>
    <name evidence="9" type="ORF">QE210_06575</name>
</gene>
<feature type="compositionally biased region" description="Polar residues" evidence="8">
    <location>
        <begin position="121"/>
        <end position="130"/>
    </location>
</feature>
<keyword evidence="5 7" id="KW-0975">Bacterial flagellum</keyword>
<dbReference type="EMBL" id="CP123504">
    <property type="protein sequence ID" value="WGM02732.1"/>
    <property type="molecule type" value="Genomic_DNA"/>
</dbReference>
<evidence type="ECO:0000313" key="9">
    <source>
        <dbReference type="EMBL" id="WGM02732.1"/>
    </source>
</evidence>
<reference evidence="9" key="1">
    <citation type="submission" date="2023-04" db="EMBL/GenBank/DDBJ databases">
        <title>Genome dynamics across the evolutionary transition to endosymbiosis.</title>
        <authorList>
            <person name="Siozios S."/>
            <person name="Nadal-Jimenez P."/>
            <person name="Azagi T."/>
            <person name="Sprong H."/>
            <person name="Frost C.L."/>
            <person name="Parratt S.R."/>
            <person name="Taylor G."/>
            <person name="Brettell L."/>
            <person name="Lew K.C."/>
            <person name="Croft L."/>
            <person name="King K.C."/>
            <person name="Brockhurst M.A."/>
            <person name="Hypsa V."/>
            <person name="Novakova E."/>
            <person name="Darby A.C."/>
            <person name="Hurst G.D.D."/>
        </authorList>
    </citation>
    <scope>NUCLEOTIDE SEQUENCE</scope>
    <source>
        <strain evidence="9">APv</strain>
    </source>
</reference>
<evidence type="ECO:0000256" key="4">
    <source>
        <dbReference type="ARBA" id="ARBA00023136"/>
    </source>
</evidence>
<dbReference type="InterPro" id="IPR052205">
    <property type="entry name" value="FliO/MopB"/>
</dbReference>